<accession>A0ABN1G749</accession>
<dbReference type="Proteomes" id="UP001501588">
    <property type="component" value="Unassembled WGS sequence"/>
</dbReference>
<proteinExistence type="predicted"/>
<organism evidence="1 2">
    <name type="scientific">Craurococcus roseus</name>
    <dbReference type="NCBI Taxonomy" id="77585"/>
    <lineage>
        <taxon>Bacteria</taxon>
        <taxon>Pseudomonadati</taxon>
        <taxon>Pseudomonadota</taxon>
        <taxon>Alphaproteobacteria</taxon>
        <taxon>Acetobacterales</taxon>
        <taxon>Acetobacteraceae</taxon>
        <taxon>Craurococcus</taxon>
    </lineage>
</organism>
<protein>
    <submittedName>
        <fullName evidence="1">Uncharacterized protein</fullName>
    </submittedName>
</protein>
<gene>
    <name evidence="1" type="ORF">GCM10009416_48500</name>
</gene>
<reference evidence="1 2" key="1">
    <citation type="journal article" date="2019" name="Int. J. Syst. Evol. Microbiol.">
        <title>The Global Catalogue of Microorganisms (GCM) 10K type strain sequencing project: providing services to taxonomists for standard genome sequencing and annotation.</title>
        <authorList>
            <consortium name="The Broad Institute Genomics Platform"/>
            <consortium name="The Broad Institute Genome Sequencing Center for Infectious Disease"/>
            <person name="Wu L."/>
            <person name="Ma J."/>
        </authorList>
    </citation>
    <scope>NUCLEOTIDE SEQUENCE [LARGE SCALE GENOMIC DNA]</scope>
    <source>
        <strain evidence="1 2">JCM 9933</strain>
    </source>
</reference>
<keyword evidence="2" id="KW-1185">Reference proteome</keyword>
<evidence type="ECO:0000313" key="2">
    <source>
        <dbReference type="Proteomes" id="UP001501588"/>
    </source>
</evidence>
<dbReference type="EMBL" id="BAAAFZ010000099">
    <property type="protein sequence ID" value="GAA0605282.1"/>
    <property type="molecule type" value="Genomic_DNA"/>
</dbReference>
<sequence length="85" mass="8500">MEAVATYRSLGEWLELRRRLTGAAPVASVDIVGIAVDAARLRIGLRAPAPAAADELAALGIALAPVRGGAAPAGETWRVGLAGGG</sequence>
<name>A0ABN1G749_9PROT</name>
<evidence type="ECO:0000313" key="1">
    <source>
        <dbReference type="EMBL" id="GAA0605282.1"/>
    </source>
</evidence>
<comment type="caution">
    <text evidence="1">The sequence shown here is derived from an EMBL/GenBank/DDBJ whole genome shotgun (WGS) entry which is preliminary data.</text>
</comment>